<reference evidence="3" key="1">
    <citation type="journal article" date="2009" name="Genome Res.">
        <title>Comparative genomic analyses of the human fungal pathogens Coccidioides and their relatives.</title>
        <authorList>
            <person name="Sharpton T.J."/>
            <person name="Stajich J.E."/>
            <person name="Rounsley S.D."/>
            <person name="Gardner M.J."/>
            <person name="Wortman J.R."/>
            <person name="Jordar V.S."/>
            <person name="Maiti R."/>
            <person name="Kodira C.D."/>
            <person name="Neafsey D.E."/>
            <person name="Zeng Q."/>
            <person name="Hung C.-Y."/>
            <person name="McMahan C."/>
            <person name="Muszewska A."/>
            <person name="Grynberg M."/>
            <person name="Mandel M.A."/>
            <person name="Kellner E.M."/>
            <person name="Barker B.M."/>
            <person name="Galgiani J.N."/>
            <person name="Orbach M.J."/>
            <person name="Kirkland T.N."/>
            <person name="Cole G.T."/>
            <person name="Henn M.R."/>
            <person name="Birren B.W."/>
            <person name="Taylor J.W."/>
        </authorList>
    </citation>
    <scope>NUCLEOTIDE SEQUENCE [LARGE SCALE GENOMIC DNA]</scope>
    <source>
        <strain evidence="3">UAMH 1704</strain>
    </source>
</reference>
<dbReference type="RefSeq" id="XP_002544146.1">
    <property type="nucleotide sequence ID" value="XM_002544100.1"/>
</dbReference>
<dbReference type="GeneID" id="8439526"/>
<dbReference type="KEGG" id="ure:UREG_03663"/>
<evidence type="ECO:0000313" key="2">
    <source>
        <dbReference type="EMBL" id="EEP78817.1"/>
    </source>
</evidence>
<feature type="transmembrane region" description="Helical" evidence="1">
    <location>
        <begin position="12"/>
        <end position="36"/>
    </location>
</feature>
<sequence>MIELTVGHVSGIIAAGVFVLQFFVPTASTLILAGLLGENNSLASWTQIGRALHSSHWTWLLGADSATTRAVSRAVRMEAIIRPLIKLTIAIAAIVTPLGLYDAVVPGTANVPQPFQYRKDPSPFGIGTPPRSNLGFNRQCGSPLPVVCPGSQTVINRSQTESNITVELPNSYDIKIPSNLTEMFESGLEFMPPTMSSLFDIQWRSYGINFDEDYNNGSQFLVGSYRQMDSLLLKDGYHAVEGLIVDNKNGGIGFRNHTTPAPLKYGGLWSEDLLFIEPSTQCVDTNITVDFTIPDSSSNGTMGDIKLVDLGGFHKLNTTYPQFDLKEPAKNPDLYSRAYKAAYLFNAYTMLLLNVSNPRTPTMEPWSYMNSNQGKAFPVDVFFPDLQPSQVGAKIDWKIWHGVPYSPGSNLTTSDFEYPNPYKVTGRNFTSIRTICQGAGDADIADIDRVGVGCGLFLGAARPADGKASLVAVPKSRWTMPLYSCASSTRAVVKTVDFRYNGTDGLRSLSVLDIRDKIYKQNSDKPLWGVERTNLTIGGTSALWGLVSDRYKNRDDVSVIQNEELWLPGYTGSVNTPTRSWMNLPGVSFHMDIMGSVYTMSEDPPLNTLPDYTGRSNLAHVRKMARIIQNVRTVRRLSSIRYGLTLPPTLFWGQRAGRTEKAGPL</sequence>
<dbReference type="HOGENOM" id="CLU_009663_0_0_1"/>
<evidence type="ECO:0000313" key="3">
    <source>
        <dbReference type="Proteomes" id="UP000002058"/>
    </source>
</evidence>
<dbReference type="eggNOG" id="ENOG502RYID">
    <property type="taxonomic scope" value="Eukaryota"/>
</dbReference>
<proteinExistence type="predicted"/>
<evidence type="ECO:0000256" key="1">
    <source>
        <dbReference type="SAM" id="Phobius"/>
    </source>
</evidence>
<dbReference type="OrthoDB" id="3034003at2759"/>
<keyword evidence="1" id="KW-0812">Transmembrane</keyword>
<name>C4JLF5_UNCRE</name>
<dbReference type="Proteomes" id="UP000002058">
    <property type="component" value="Unassembled WGS sequence"/>
</dbReference>
<keyword evidence="1" id="KW-1133">Transmembrane helix</keyword>
<protein>
    <submittedName>
        <fullName evidence="2">Uncharacterized protein</fullName>
    </submittedName>
</protein>
<dbReference type="AlphaFoldDB" id="C4JLF5"/>
<gene>
    <name evidence="2" type="ORF">UREG_03663</name>
</gene>
<dbReference type="VEuPathDB" id="FungiDB:UREG_03663"/>
<organism evidence="2 3">
    <name type="scientific">Uncinocarpus reesii (strain UAMH 1704)</name>
    <dbReference type="NCBI Taxonomy" id="336963"/>
    <lineage>
        <taxon>Eukaryota</taxon>
        <taxon>Fungi</taxon>
        <taxon>Dikarya</taxon>
        <taxon>Ascomycota</taxon>
        <taxon>Pezizomycotina</taxon>
        <taxon>Eurotiomycetes</taxon>
        <taxon>Eurotiomycetidae</taxon>
        <taxon>Onygenales</taxon>
        <taxon>Onygenaceae</taxon>
        <taxon>Uncinocarpus</taxon>
    </lineage>
</organism>
<accession>C4JLF5</accession>
<feature type="transmembrane region" description="Helical" evidence="1">
    <location>
        <begin position="83"/>
        <end position="101"/>
    </location>
</feature>
<dbReference type="EMBL" id="CH476616">
    <property type="protein sequence ID" value="EEP78817.1"/>
    <property type="molecule type" value="Genomic_DNA"/>
</dbReference>
<dbReference type="OMA" id="GNIQEYE"/>
<keyword evidence="3" id="KW-1185">Reference proteome</keyword>
<keyword evidence="1" id="KW-0472">Membrane</keyword>
<dbReference type="InParanoid" id="C4JLF5"/>